<keyword evidence="8 10" id="KW-1015">Disulfide bond</keyword>
<feature type="active site" evidence="9">
    <location>
        <position position="271"/>
    </location>
</feature>
<dbReference type="PANTHER" id="PTHR47966">
    <property type="entry name" value="BETA-SITE APP-CLEAVING ENZYME, ISOFORM A-RELATED"/>
    <property type="match status" value="1"/>
</dbReference>
<dbReference type="EC" id="3.4.23.1" evidence="3"/>
<feature type="domain" description="Peptidase A1" evidence="13">
    <location>
        <begin position="70"/>
        <end position="375"/>
    </location>
</feature>
<evidence type="ECO:0000256" key="2">
    <source>
        <dbReference type="ARBA" id="ARBA00007447"/>
    </source>
</evidence>
<dbReference type="EMBL" id="VYXF01006605">
    <property type="protein sequence ID" value="NWS30401.1"/>
    <property type="molecule type" value="Genomic_DNA"/>
</dbReference>
<evidence type="ECO:0000256" key="1">
    <source>
        <dbReference type="ARBA" id="ARBA00002318"/>
    </source>
</evidence>
<evidence type="ECO:0000256" key="12">
    <source>
        <dbReference type="SAM" id="SignalP"/>
    </source>
</evidence>
<feature type="disulfide bond" evidence="10">
    <location>
        <begin position="101"/>
        <end position="106"/>
    </location>
</feature>
<dbReference type="PROSITE" id="PS51767">
    <property type="entry name" value="PEPTIDASE_A1"/>
    <property type="match status" value="1"/>
</dbReference>
<comment type="similarity">
    <text evidence="2 11">Belongs to the peptidase A1 family.</text>
</comment>
<dbReference type="Proteomes" id="UP000573697">
    <property type="component" value="Unassembled WGS sequence"/>
</dbReference>
<evidence type="ECO:0000259" key="13">
    <source>
        <dbReference type="PROSITE" id="PS51767"/>
    </source>
</evidence>
<dbReference type="InterPro" id="IPR033121">
    <property type="entry name" value="PEPTIDASE_A1"/>
</dbReference>
<reference evidence="14 15" key="1">
    <citation type="submission" date="2019-09" db="EMBL/GenBank/DDBJ databases">
        <title>Bird 10,000 Genomes (B10K) Project - Family phase.</title>
        <authorList>
            <person name="Zhang G."/>
        </authorList>
    </citation>
    <scope>NUCLEOTIDE SEQUENCE [LARGE SCALE GENOMIC DNA]</scope>
    <source>
        <strain evidence="14">B10K-DU-001-66</strain>
        <tissue evidence="14">Muscle</tissue>
    </source>
</reference>
<dbReference type="Gene3D" id="6.10.140.60">
    <property type="match status" value="1"/>
</dbReference>
<feature type="disulfide bond" evidence="10">
    <location>
        <begin position="262"/>
        <end position="266"/>
    </location>
</feature>
<gene>
    <name evidence="14" type="primary">Pga</name>
    <name evidence="14" type="ORF">POLCAE_R06082</name>
</gene>
<keyword evidence="5 11" id="KW-0064">Aspartyl protease</keyword>
<evidence type="ECO:0000256" key="4">
    <source>
        <dbReference type="ARBA" id="ARBA00022670"/>
    </source>
</evidence>
<dbReference type="Pfam" id="PF00026">
    <property type="entry name" value="Asp"/>
    <property type="match status" value="1"/>
</dbReference>
<dbReference type="InterPro" id="IPR001461">
    <property type="entry name" value="Aspartic_peptidase_A1"/>
</dbReference>
<feature type="chain" id="PRO_5029807267" description="pepsin A" evidence="12">
    <location>
        <begin position="16"/>
        <end position="377"/>
    </location>
</feature>
<evidence type="ECO:0000256" key="7">
    <source>
        <dbReference type="ARBA" id="ARBA00022801"/>
    </source>
</evidence>
<feature type="disulfide bond" evidence="10">
    <location>
        <begin position="301"/>
        <end position="334"/>
    </location>
</feature>
<keyword evidence="7 11" id="KW-0378">Hydrolase</keyword>
<evidence type="ECO:0000256" key="6">
    <source>
        <dbReference type="ARBA" id="ARBA00022757"/>
    </source>
</evidence>
<evidence type="ECO:0000313" key="14">
    <source>
        <dbReference type="EMBL" id="NWS30401.1"/>
    </source>
</evidence>
<evidence type="ECO:0000256" key="8">
    <source>
        <dbReference type="ARBA" id="ARBA00023157"/>
    </source>
</evidence>
<feature type="signal peptide" evidence="12">
    <location>
        <begin position="1"/>
        <end position="15"/>
    </location>
</feature>
<evidence type="ECO:0000313" key="15">
    <source>
        <dbReference type="Proteomes" id="UP000573697"/>
    </source>
</evidence>
<dbReference type="GO" id="GO:0007586">
    <property type="term" value="P:digestion"/>
    <property type="evidence" value="ECO:0007669"/>
    <property type="project" value="UniProtKB-KW"/>
</dbReference>
<dbReference type="FunFam" id="2.40.70.10:FF:000006">
    <property type="entry name" value="Cathepsin E"/>
    <property type="match status" value="1"/>
</dbReference>
<dbReference type="GO" id="GO:0006508">
    <property type="term" value="P:proteolysis"/>
    <property type="evidence" value="ECO:0007669"/>
    <property type="project" value="UniProtKB-KW"/>
</dbReference>
<keyword evidence="6" id="KW-0222">Digestion</keyword>
<dbReference type="Pfam" id="PF07966">
    <property type="entry name" value="A1_Propeptide"/>
    <property type="match status" value="1"/>
</dbReference>
<keyword evidence="15" id="KW-1185">Reference proteome</keyword>
<dbReference type="SUPFAM" id="SSF50630">
    <property type="entry name" value="Acid proteases"/>
    <property type="match status" value="1"/>
</dbReference>
<evidence type="ECO:0000256" key="10">
    <source>
        <dbReference type="PIRSR" id="PIRSR601461-2"/>
    </source>
</evidence>
<evidence type="ECO:0000256" key="11">
    <source>
        <dbReference type="RuleBase" id="RU000454"/>
    </source>
</evidence>
<accession>A0A7K5ECK3</accession>
<evidence type="ECO:0000256" key="5">
    <source>
        <dbReference type="ARBA" id="ARBA00022750"/>
    </source>
</evidence>
<dbReference type="FunFam" id="2.40.70.10:FF:000004">
    <property type="entry name" value="Pepsin A"/>
    <property type="match status" value="1"/>
</dbReference>
<sequence length="377" mass="41623">MKLLLLLALVGLAQGLQTRVPLRKMKSLRQRLQEQGLLESYLEQHPYNLAAKYFPGIAVEPLENYMDDEYFGTISIGTPPQEFTVVFDTGSSNLWVPSVFCSSPACRNHNRFNPAESSTFLSTNDTLFIAYGTGSMTGVLGYDTVNVAGINVRNQIFGLAETEPGDFFYYTPFDGILGLAFPSIASSGATPVFDNMMMENLVDRQLFSVYLSRNSQDGSFVLFGAIDPYYTTRGISWIPLSAETYWQISMESVSINGAPVACSSGCQAIVDTGTTLLAVPIRAFRTLMRRLGASSSGEISCEAISKLPDLIFHIHGKEFPVPPRAYVLRSNGYCTLGLQGMDVPTEEGELWILGDVFIREYYVIFDRANNKVGLSRL</sequence>
<keyword evidence="12" id="KW-0732">Signal</keyword>
<dbReference type="GO" id="GO:0004190">
    <property type="term" value="F:aspartic-type endopeptidase activity"/>
    <property type="evidence" value="ECO:0007669"/>
    <property type="project" value="UniProtKB-KW"/>
</dbReference>
<organism evidence="14 15">
    <name type="scientific">Polioptila caerulea</name>
    <name type="common">Blue-grey gnatcatcher</name>
    <dbReference type="NCBI Taxonomy" id="66707"/>
    <lineage>
        <taxon>Eukaryota</taxon>
        <taxon>Metazoa</taxon>
        <taxon>Chordata</taxon>
        <taxon>Craniata</taxon>
        <taxon>Vertebrata</taxon>
        <taxon>Euteleostomi</taxon>
        <taxon>Archelosauria</taxon>
        <taxon>Archosauria</taxon>
        <taxon>Dinosauria</taxon>
        <taxon>Saurischia</taxon>
        <taxon>Theropoda</taxon>
        <taxon>Coelurosauria</taxon>
        <taxon>Aves</taxon>
        <taxon>Neognathae</taxon>
        <taxon>Neoaves</taxon>
        <taxon>Telluraves</taxon>
        <taxon>Australaves</taxon>
        <taxon>Passeriformes</taxon>
        <taxon>Certhiidae</taxon>
        <taxon>Polioptilinae</taxon>
        <taxon>Polioptila</taxon>
    </lineage>
</organism>
<dbReference type="PROSITE" id="PS00141">
    <property type="entry name" value="ASP_PROTEASE"/>
    <property type="match status" value="2"/>
</dbReference>
<evidence type="ECO:0000256" key="9">
    <source>
        <dbReference type="PIRSR" id="PIRSR601461-1"/>
    </source>
</evidence>
<dbReference type="InterPro" id="IPR001969">
    <property type="entry name" value="Aspartic_peptidase_AS"/>
</dbReference>
<protein>
    <recommendedName>
        <fullName evidence="3">pepsin A</fullName>
        <ecNumber evidence="3">3.4.23.1</ecNumber>
    </recommendedName>
</protein>
<dbReference type="InterPro" id="IPR021109">
    <property type="entry name" value="Peptidase_aspartic_dom_sf"/>
</dbReference>
<keyword evidence="4 11" id="KW-0645">Protease</keyword>
<dbReference type="AlphaFoldDB" id="A0A7K5ECK3"/>
<proteinExistence type="inferred from homology"/>
<name>A0A7K5ECK3_POLCE</name>
<feature type="non-terminal residue" evidence="14">
    <location>
        <position position="1"/>
    </location>
</feature>
<comment type="function">
    <text evidence="1">Shows particularly broad specificity; although bonds involving phenylalanine and leucine are preferred, many others are also cleaved to some extent.</text>
</comment>
<feature type="non-terminal residue" evidence="14">
    <location>
        <position position="377"/>
    </location>
</feature>
<dbReference type="InterPro" id="IPR012848">
    <property type="entry name" value="Aspartic_peptidase_N"/>
</dbReference>
<dbReference type="PRINTS" id="PR00792">
    <property type="entry name" value="PEPSIN"/>
</dbReference>
<feature type="active site" evidence="9">
    <location>
        <position position="88"/>
    </location>
</feature>
<dbReference type="PANTHER" id="PTHR47966:SF22">
    <property type="entry name" value="PEPSIN A-3-RELATED"/>
    <property type="match status" value="1"/>
</dbReference>
<evidence type="ECO:0000256" key="3">
    <source>
        <dbReference type="ARBA" id="ARBA00011924"/>
    </source>
</evidence>
<comment type="caution">
    <text evidence="14">The sequence shown here is derived from an EMBL/GenBank/DDBJ whole genome shotgun (WGS) entry which is preliminary data.</text>
</comment>
<dbReference type="Gene3D" id="2.40.70.10">
    <property type="entry name" value="Acid Proteases"/>
    <property type="match status" value="2"/>
</dbReference>